<proteinExistence type="predicted"/>
<reference evidence="2" key="1">
    <citation type="submission" date="2022-11" db="UniProtKB">
        <authorList>
            <consortium name="WormBaseParasite"/>
        </authorList>
    </citation>
    <scope>IDENTIFICATION</scope>
</reference>
<dbReference type="WBParaSite" id="nRc.2.0.1.t34170-RA">
    <property type="protein sequence ID" value="nRc.2.0.1.t34170-RA"/>
    <property type="gene ID" value="nRc.2.0.1.g34170"/>
</dbReference>
<dbReference type="Proteomes" id="UP000887565">
    <property type="component" value="Unplaced"/>
</dbReference>
<evidence type="ECO:0000313" key="1">
    <source>
        <dbReference type="Proteomes" id="UP000887565"/>
    </source>
</evidence>
<keyword evidence="1" id="KW-1185">Reference proteome</keyword>
<name>A0A915K613_ROMCU</name>
<accession>A0A915K613</accession>
<dbReference type="AlphaFoldDB" id="A0A915K613"/>
<sequence length="66" mass="7303">MYAMNDAWLNSIWVTRLNANSEKLLTCSHFCGKQVSNKICKAADSRAPIKALINSSHSTSDWGFLG</sequence>
<protein>
    <submittedName>
        <fullName evidence="2">Uncharacterized protein</fullName>
    </submittedName>
</protein>
<organism evidence="1 2">
    <name type="scientific">Romanomermis culicivorax</name>
    <name type="common">Nematode worm</name>
    <dbReference type="NCBI Taxonomy" id="13658"/>
    <lineage>
        <taxon>Eukaryota</taxon>
        <taxon>Metazoa</taxon>
        <taxon>Ecdysozoa</taxon>
        <taxon>Nematoda</taxon>
        <taxon>Enoplea</taxon>
        <taxon>Dorylaimia</taxon>
        <taxon>Mermithida</taxon>
        <taxon>Mermithoidea</taxon>
        <taxon>Mermithidae</taxon>
        <taxon>Romanomermis</taxon>
    </lineage>
</organism>
<evidence type="ECO:0000313" key="2">
    <source>
        <dbReference type="WBParaSite" id="nRc.2.0.1.t34170-RA"/>
    </source>
</evidence>